<dbReference type="EMBL" id="AP021861">
    <property type="protein sequence ID" value="BBO34040.1"/>
    <property type="molecule type" value="Genomic_DNA"/>
</dbReference>
<dbReference type="AlphaFoldDB" id="A0A5K7XB91"/>
<dbReference type="InterPro" id="IPR036583">
    <property type="entry name" value="23S_rRNA_IVS_sf"/>
</dbReference>
<dbReference type="Gene3D" id="1.20.1440.60">
    <property type="entry name" value="23S rRNA-intervening sequence"/>
    <property type="match status" value="1"/>
</dbReference>
<gene>
    <name evidence="1" type="ORF">PLANPX_3652</name>
</gene>
<dbReference type="PANTHER" id="PTHR38471">
    <property type="entry name" value="FOUR HELIX BUNDLE PROTEIN"/>
    <property type="match status" value="1"/>
</dbReference>
<organism evidence="1 2">
    <name type="scientific">Lacipirellula parvula</name>
    <dbReference type="NCBI Taxonomy" id="2650471"/>
    <lineage>
        <taxon>Bacteria</taxon>
        <taxon>Pseudomonadati</taxon>
        <taxon>Planctomycetota</taxon>
        <taxon>Planctomycetia</taxon>
        <taxon>Pirellulales</taxon>
        <taxon>Lacipirellulaceae</taxon>
        <taxon>Lacipirellula</taxon>
    </lineage>
</organism>
<dbReference type="NCBIfam" id="TIGR02436">
    <property type="entry name" value="four helix bundle protein"/>
    <property type="match status" value="1"/>
</dbReference>
<protein>
    <recommendedName>
        <fullName evidence="3">Four helix bundle protein</fullName>
    </recommendedName>
</protein>
<dbReference type="SUPFAM" id="SSF158446">
    <property type="entry name" value="IVS-encoded protein-like"/>
    <property type="match status" value="1"/>
</dbReference>
<evidence type="ECO:0008006" key="3">
    <source>
        <dbReference type="Google" id="ProtNLM"/>
    </source>
</evidence>
<proteinExistence type="predicted"/>
<sequence length="76" mass="8509">MASYRDLKVWQLGVDIALEVYRITGNFPKSEQYGLTSQLRRAAVSIASNIAEGHARKTQKELHRFCNIAKGSLAET</sequence>
<dbReference type="RefSeq" id="WP_198421742.1">
    <property type="nucleotide sequence ID" value="NZ_AP021861.1"/>
</dbReference>
<reference evidence="2" key="1">
    <citation type="submission" date="2019-10" db="EMBL/GenBank/DDBJ databases">
        <title>Lacipirellula parvula gen. nov., sp. nov., representing a lineage of planctomycetes widespread in freshwater anoxic habitats, and description of the family Lacipirellulaceae.</title>
        <authorList>
            <person name="Dedysh S.N."/>
            <person name="Kulichevskaya I.S."/>
            <person name="Beletsky A.V."/>
            <person name="Rakitin A.L."/>
            <person name="Mardanov A.V."/>
            <person name="Ivanova A.A."/>
            <person name="Saltykova V.X."/>
            <person name="Rijpstra W.I.C."/>
            <person name="Sinninghe Damste J.S."/>
            <person name="Ravin N.V."/>
        </authorList>
    </citation>
    <scope>NUCLEOTIDE SEQUENCE [LARGE SCALE GENOMIC DNA]</scope>
    <source>
        <strain evidence="2">PX69</strain>
    </source>
</reference>
<evidence type="ECO:0000313" key="2">
    <source>
        <dbReference type="Proteomes" id="UP000326837"/>
    </source>
</evidence>
<evidence type="ECO:0000313" key="1">
    <source>
        <dbReference type="EMBL" id="BBO34040.1"/>
    </source>
</evidence>
<dbReference type="Proteomes" id="UP000326837">
    <property type="component" value="Chromosome"/>
</dbReference>
<dbReference type="InterPro" id="IPR012657">
    <property type="entry name" value="23S_rRNA-intervening_sequence"/>
</dbReference>
<name>A0A5K7XB91_9BACT</name>
<dbReference type="CDD" id="cd16377">
    <property type="entry name" value="23S_rRNA_IVP_like"/>
    <property type="match status" value="1"/>
</dbReference>
<dbReference type="PANTHER" id="PTHR38471:SF2">
    <property type="entry name" value="FOUR HELIX BUNDLE PROTEIN"/>
    <property type="match status" value="1"/>
</dbReference>
<dbReference type="Pfam" id="PF05635">
    <property type="entry name" value="23S_rRNA_IVP"/>
    <property type="match status" value="1"/>
</dbReference>
<dbReference type="KEGG" id="lpav:PLANPX_3652"/>
<keyword evidence="2" id="KW-1185">Reference proteome</keyword>
<accession>A0A5K7XB91</accession>